<feature type="transmembrane region" description="Helical" evidence="1">
    <location>
        <begin position="95"/>
        <end position="118"/>
    </location>
</feature>
<evidence type="ECO:0000256" key="1">
    <source>
        <dbReference type="SAM" id="Phobius"/>
    </source>
</evidence>
<keyword evidence="1" id="KW-1133">Transmembrane helix</keyword>
<organism evidence="2 3">
    <name type="scientific">Anaeromyxobacter diazotrophicus</name>
    <dbReference type="NCBI Taxonomy" id="2590199"/>
    <lineage>
        <taxon>Bacteria</taxon>
        <taxon>Pseudomonadati</taxon>
        <taxon>Myxococcota</taxon>
        <taxon>Myxococcia</taxon>
        <taxon>Myxococcales</taxon>
        <taxon>Cystobacterineae</taxon>
        <taxon>Anaeromyxobacteraceae</taxon>
        <taxon>Anaeromyxobacter</taxon>
    </lineage>
</organism>
<protein>
    <submittedName>
        <fullName evidence="2">Uncharacterized protein</fullName>
    </submittedName>
</protein>
<dbReference type="EMBL" id="BJTG01000008">
    <property type="protein sequence ID" value="GEJ58712.1"/>
    <property type="molecule type" value="Genomic_DNA"/>
</dbReference>
<evidence type="ECO:0000313" key="3">
    <source>
        <dbReference type="Proteomes" id="UP000503640"/>
    </source>
</evidence>
<accession>A0A7I9VQM0</accession>
<evidence type="ECO:0000313" key="2">
    <source>
        <dbReference type="EMBL" id="GEJ58712.1"/>
    </source>
</evidence>
<dbReference type="Pfam" id="PF11142">
    <property type="entry name" value="DUF2917"/>
    <property type="match status" value="1"/>
</dbReference>
<proteinExistence type="predicted"/>
<gene>
    <name evidence="2" type="ORF">AMYX_34530</name>
</gene>
<reference evidence="3" key="1">
    <citation type="journal article" date="2020" name="Appl. Environ. Microbiol.">
        <title>Diazotrophic Anaeromyxobacter Isolates from Soils.</title>
        <authorList>
            <person name="Masuda Y."/>
            <person name="Yamanaka H."/>
            <person name="Xu Z.X."/>
            <person name="Shiratori Y."/>
            <person name="Aono T."/>
            <person name="Amachi S."/>
            <person name="Senoo K."/>
            <person name="Itoh H."/>
        </authorList>
    </citation>
    <scope>NUCLEOTIDE SEQUENCE [LARGE SCALE GENOMIC DNA]</scope>
    <source>
        <strain evidence="3">R267</strain>
    </source>
</reference>
<dbReference type="RefSeq" id="WP_176067505.1">
    <property type="nucleotide sequence ID" value="NZ_BJTG01000008.1"/>
</dbReference>
<name>A0A7I9VQM0_9BACT</name>
<dbReference type="Proteomes" id="UP000503640">
    <property type="component" value="Unassembled WGS sequence"/>
</dbReference>
<keyword evidence="1" id="KW-0812">Transmembrane</keyword>
<keyword evidence="1" id="KW-0472">Membrane</keyword>
<sequence>MAAELEVVALDTSRSWSAVSRGSPRVEVLDGTVLVTVEGDPADRVLTAGDVFAGPPRRRVAATGLSRSRIRVSAPELPALARLAARGAAPLARHLFGGALILAVWLSLWTWVAIVVAAPLATGPRAGGGTAAETAERVR</sequence>
<dbReference type="InterPro" id="IPR021317">
    <property type="entry name" value="DUF2917"/>
</dbReference>
<dbReference type="AlphaFoldDB" id="A0A7I9VQM0"/>
<comment type="caution">
    <text evidence="2">The sequence shown here is derived from an EMBL/GenBank/DDBJ whole genome shotgun (WGS) entry which is preliminary data.</text>
</comment>
<keyword evidence="3" id="KW-1185">Reference proteome</keyword>